<dbReference type="SUPFAM" id="SSF55785">
    <property type="entry name" value="PYP-like sensor domain (PAS domain)"/>
    <property type="match status" value="1"/>
</dbReference>
<organism evidence="12">
    <name type="scientific">Acididesulfobacillus acetoxydans</name>
    <dbReference type="NCBI Taxonomy" id="1561005"/>
    <lineage>
        <taxon>Bacteria</taxon>
        <taxon>Bacillati</taxon>
        <taxon>Bacillota</taxon>
        <taxon>Clostridia</taxon>
        <taxon>Eubacteriales</taxon>
        <taxon>Peptococcaceae</taxon>
        <taxon>Acididesulfobacillus</taxon>
    </lineage>
</organism>
<dbReference type="InterPro" id="IPR025662">
    <property type="entry name" value="Sigma_54_int_dom_ATP-bd_1"/>
</dbReference>
<evidence type="ECO:0000256" key="3">
    <source>
        <dbReference type="ARBA" id="ARBA00022840"/>
    </source>
</evidence>
<dbReference type="InterPro" id="IPR003593">
    <property type="entry name" value="AAA+_ATPase"/>
</dbReference>
<dbReference type="RefSeq" id="WP_240986858.1">
    <property type="nucleotide sequence ID" value="NZ_CDGJ01000078.1"/>
</dbReference>
<feature type="domain" description="Sigma-54 factor interaction" evidence="8">
    <location>
        <begin position="210"/>
        <end position="440"/>
    </location>
</feature>
<dbReference type="FunFam" id="3.40.50.300:FF:000006">
    <property type="entry name" value="DNA-binding transcriptional regulator NtrC"/>
    <property type="match status" value="1"/>
</dbReference>
<feature type="domain" description="PAS" evidence="9">
    <location>
        <begin position="81"/>
        <end position="125"/>
    </location>
</feature>
<evidence type="ECO:0000259" key="8">
    <source>
        <dbReference type="PROSITE" id="PS50045"/>
    </source>
</evidence>
<dbReference type="Gene3D" id="3.30.450.20">
    <property type="entry name" value="PAS domain"/>
    <property type="match status" value="1"/>
</dbReference>
<dbReference type="Gene3D" id="1.10.10.60">
    <property type="entry name" value="Homeodomain-like"/>
    <property type="match status" value="1"/>
</dbReference>
<feature type="domain" description="ACT" evidence="11">
    <location>
        <begin position="5"/>
        <end position="75"/>
    </location>
</feature>
<gene>
    <name evidence="13" type="ORF">DEACI_2476</name>
    <name evidence="12" type="ORF">DEACI_2828</name>
</gene>
<dbReference type="PROSITE" id="PS00688">
    <property type="entry name" value="SIGMA54_INTERACT_3"/>
    <property type="match status" value="1"/>
</dbReference>
<evidence type="ECO:0000256" key="7">
    <source>
        <dbReference type="SAM" id="MobiDB-lite"/>
    </source>
</evidence>
<dbReference type="Pfam" id="PF00158">
    <property type="entry name" value="Sigma54_activat"/>
    <property type="match status" value="1"/>
</dbReference>
<dbReference type="NCBIfam" id="TIGR00229">
    <property type="entry name" value="sensory_box"/>
    <property type="match status" value="1"/>
</dbReference>
<dbReference type="GO" id="GO:0003677">
    <property type="term" value="F:DNA binding"/>
    <property type="evidence" value="ECO:0007669"/>
    <property type="project" value="UniProtKB-KW"/>
</dbReference>
<dbReference type="SUPFAM" id="SSF52540">
    <property type="entry name" value="P-loop containing nucleoside triphosphate hydrolases"/>
    <property type="match status" value="1"/>
</dbReference>
<keyword evidence="5" id="KW-0804">Transcription</keyword>
<evidence type="ECO:0000259" key="10">
    <source>
        <dbReference type="PROSITE" id="PS50113"/>
    </source>
</evidence>
<dbReference type="Gene3D" id="3.30.70.260">
    <property type="match status" value="1"/>
</dbReference>
<keyword evidence="3" id="KW-0067">ATP-binding</keyword>
<dbReference type="CDD" id="cd00130">
    <property type="entry name" value="PAS"/>
    <property type="match status" value="1"/>
</dbReference>
<accession>A0A8S0Y3K2</accession>
<dbReference type="AlphaFoldDB" id="A0A8S0Y3K2"/>
<protein>
    <recommendedName>
        <fullName evidence="6">HTH-type transcriptional regulatory protein TyrR</fullName>
    </recommendedName>
</protein>
<keyword evidence="4" id="KW-0805">Transcription regulation</keyword>
<evidence type="ECO:0000313" key="14">
    <source>
        <dbReference type="Proteomes" id="UP001071230"/>
    </source>
</evidence>
<evidence type="ECO:0000256" key="6">
    <source>
        <dbReference type="ARBA" id="ARBA00029500"/>
    </source>
</evidence>
<dbReference type="Proteomes" id="UP000836597">
    <property type="component" value="Chromosome"/>
</dbReference>
<dbReference type="SMART" id="SM00091">
    <property type="entry name" value="PAS"/>
    <property type="match status" value="1"/>
</dbReference>
<dbReference type="InterPro" id="IPR030828">
    <property type="entry name" value="HTH_TyrR"/>
</dbReference>
<dbReference type="InterPro" id="IPR058031">
    <property type="entry name" value="AAA_lid_NorR"/>
</dbReference>
<evidence type="ECO:0000313" key="12">
    <source>
        <dbReference type="EMBL" id="CAA7602155.1"/>
    </source>
</evidence>
<dbReference type="Proteomes" id="UP001071230">
    <property type="component" value="Unassembled WGS sequence"/>
</dbReference>
<dbReference type="PROSITE" id="PS50045">
    <property type="entry name" value="SIGMA54_INTERACT_4"/>
    <property type="match status" value="1"/>
</dbReference>
<dbReference type="InterPro" id="IPR000700">
    <property type="entry name" value="PAS-assoc_C"/>
</dbReference>
<proteinExistence type="predicted"/>
<dbReference type="SMART" id="SM00382">
    <property type="entry name" value="AAA"/>
    <property type="match status" value="1"/>
</dbReference>
<evidence type="ECO:0000256" key="5">
    <source>
        <dbReference type="ARBA" id="ARBA00023163"/>
    </source>
</evidence>
<evidence type="ECO:0000256" key="2">
    <source>
        <dbReference type="ARBA" id="ARBA00022797"/>
    </source>
</evidence>
<dbReference type="EMBL" id="CDGJ01000078">
    <property type="protein sequence ID" value="CEJ08001.1"/>
    <property type="molecule type" value="Genomic_DNA"/>
</dbReference>
<dbReference type="InterPro" id="IPR025944">
    <property type="entry name" value="Sigma_54_int_dom_CS"/>
</dbReference>
<dbReference type="InterPro" id="IPR009057">
    <property type="entry name" value="Homeodomain-like_sf"/>
</dbReference>
<dbReference type="GO" id="GO:0016740">
    <property type="term" value="F:transferase activity"/>
    <property type="evidence" value="ECO:0007669"/>
    <property type="project" value="UniProtKB-KW"/>
</dbReference>
<dbReference type="Pfam" id="PF18024">
    <property type="entry name" value="HTH_50"/>
    <property type="match status" value="1"/>
</dbReference>
<dbReference type="CDD" id="cd00009">
    <property type="entry name" value="AAA"/>
    <property type="match status" value="1"/>
</dbReference>
<feature type="domain" description="PAC" evidence="10">
    <location>
        <begin position="148"/>
        <end position="200"/>
    </location>
</feature>
<name>A0A8S0Y3K2_9FIRM</name>
<dbReference type="PROSITE" id="PS51671">
    <property type="entry name" value="ACT"/>
    <property type="match status" value="1"/>
</dbReference>
<feature type="region of interest" description="Disordered" evidence="7">
    <location>
        <begin position="465"/>
        <end position="488"/>
    </location>
</feature>
<dbReference type="PROSITE" id="PS00675">
    <property type="entry name" value="SIGMA54_INTERACT_1"/>
    <property type="match status" value="1"/>
</dbReference>
<dbReference type="PANTHER" id="PTHR32071">
    <property type="entry name" value="TRANSCRIPTIONAL REGULATORY PROTEIN"/>
    <property type="match status" value="1"/>
</dbReference>
<dbReference type="GO" id="GO:0005524">
    <property type="term" value="F:ATP binding"/>
    <property type="evidence" value="ECO:0007669"/>
    <property type="project" value="UniProtKB-KW"/>
</dbReference>
<evidence type="ECO:0000259" key="11">
    <source>
        <dbReference type="PROSITE" id="PS51671"/>
    </source>
</evidence>
<keyword evidence="2" id="KW-0058">Aromatic hydrocarbons catabolism</keyword>
<keyword evidence="14" id="KW-1185">Reference proteome</keyword>
<dbReference type="InterPro" id="IPR002078">
    <property type="entry name" value="Sigma_54_int"/>
</dbReference>
<dbReference type="SUPFAM" id="SSF46689">
    <property type="entry name" value="Homeodomain-like"/>
    <property type="match status" value="1"/>
</dbReference>
<evidence type="ECO:0000256" key="4">
    <source>
        <dbReference type="ARBA" id="ARBA00023015"/>
    </source>
</evidence>
<evidence type="ECO:0000313" key="13">
    <source>
        <dbReference type="EMBL" id="CEJ08001.1"/>
    </source>
</evidence>
<dbReference type="InterPro" id="IPR013767">
    <property type="entry name" value="PAS_fold"/>
</dbReference>
<reference evidence="13" key="1">
    <citation type="submission" date="2014-11" db="EMBL/GenBank/DDBJ databases">
        <authorList>
            <person name="Hornung B.V."/>
        </authorList>
    </citation>
    <scope>NUCLEOTIDE SEQUENCE</scope>
    <source>
        <strain evidence="13">INE</strain>
    </source>
</reference>
<dbReference type="InterPro" id="IPR002912">
    <property type="entry name" value="ACT_dom"/>
</dbReference>
<dbReference type="InterPro" id="IPR000014">
    <property type="entry name" value="PAS"/>
</dbReference>
<dbReference type="Pfam" id="PF00989">
    <property type="entry name" value="PAS"/>
    <property type="match status" value="1"/>
</dbReference>
<dbReference type="PROSITE" id="PS50113">
    <property type="entry name" value="PAC"/>
    <property type="match status" value="1"/>
</dbReference>
<dbReference type="Gene3D" id="3.40.50.300">
    <property type="entry name" value="P-loop containing nucleotide triphosphate hydrolases"/>
    <property type="match status" value="1"/>
</dbReference>
<dbReference type="InterPro" id="IPR027417">
    <property type="entry name" value="P-loop_NTPase"/>
</dbReference>
<dbReference type="NCBIfam" id="TIGR04381">
    <property type="entry name" value="HTH_TypR"/>
    <property type="match status" value="1"/>
</dbReference>
<dbReference type="PANTHER" id="PTHR32071:SF57">
    <property type="entry name" value="C4-DICARBOXYLATE TRANSPORT TRANSCRIPTIONAL REGULATORY PROTEIN DCTD"/>
    <property type="match status" value="1"/>
</dbReference>
<dbReference type="PROSITE" id="PS50112">
    <property type="entry name" value="PAS"/>
    <property type="match status" value="1"/>
</dbReference>
<sequence>MREFIVQIDFEDRPRLGYDVFEVFEKHGIDKIAMEVGSVDGMMIKFRLAEGQSGEPLLSDLASLSGVLTVRFREQMPYEEREHELKTILNSVSEGIVAVNRDRKITHINEVACGLFHVTEKEALNLTADDLFTGNPPLVETLATGRSYSLMERKIRRNGHLIHFMTSGVPVLNKKGQIIGAVATIKDFRQVQEILSKMDKGRRLTTFEDIICQSEEMVGLVGAARMVAKGSSTVLLRGESGTGKELFATAIHVESPRRKGPFVAINCGALPDSLLESELFGYEEGAFTGAAKGGRKGLFEQAKGGTLFLDEIGEISPQVQVRLLRVLQGGAVRRVGGGGEIPVDVRVVAATNRNLEEMIRKGEFREDLYYRLNVIPLQIPPLRERREDIPLIAQHLLRKICARLGKDEVRLTRETVEILSAQDWPGNVRQLENALERLVNLVDAAEILPEHLYAWTDIGKEKARAAAGNGDGSKQGERQGVRNGGGTLDVRDAREDVLHVEIPKQGEWPPLKEIVAQVEKEVITRVLERYPSSRLAGQVLGVSNTTVLNKMRAYGIH</sequence>
<evidence type="ECO:0000256" key="1">
    <source>
        <dbReference type="ARBA" id="ARBA00022741"/>
    </source>
</evidence>
<dbReference type="EMBL" id="LR746496">
    <property type="protein sequence ID" value="CAA7602155.1"/>
    <property type="molecule type" value="Genomic_DNA"/>
</dbReference>
<evidence type="ECO:0000259" key="9">
    <source>
        <dbReference type="PROSITE" id="PS50112"/>
    </source>
</evidence>
<dbReference type="Pfam" id="PF25601">
    <property type="entry name" value="AAA_lid_14"/>
    <property type="match status" value="1"/>
</dbReference>
<keyword evidence="12" id="KW-0808">Transferase</keyword>
<dbReference type="InterPro" id="IPR035965">
    <property type="entry name" value="PAS-like_dom_sf"/>
</dbReference>
<dbReference type="Gene3D" id="1.10.8.60">
    <property type="match status" value="1"/>
</dbReference>
<dbReference type="KEGG" id="aacx:DEACI_2828"/>
<reference evidence="12" key="2">
    <citation type="submission" date="2020-01" db="EMBL/GenBank/DDBJ databases">
        <authorList>
            <person name="Hornung B."/>
        </authorList>
    </citation>
    <scope>NUCLEOTIDE SEQUENCE</scope>
    <source>
        <strain evidence="12">PacBioINE</strain>
    </source>
</reference>
<keyword evidence="1" id="KW-0547">Nucleotide-binding</keyword>
<dbReference type="GO" id="GO:0006355">
    <property type="term" value="P:regulation of DNA-templated transcription"/>
    <property type="evidence" value="ECO:0007669"/>
    <property type="project" value="InterPro"/>
</dbReference>